<dbReference type="Pfam" id="PF07983">
    <property type="entry name" value="X8"/>
    <property type="match status" value="1"/>
</dbReference>
<reference evidence="6" key="3">
    <citation type="submission" date="2015-04" db="UniProtKB">
        <authorList>
            <consortium name="EnsemblPlants"/>
        </authorList>
    </citation>
    <scope>IDENTIFICATION</scope>
    <source>
        <strain evidence="6">cv. Jemalong A17</strain>
    </source>
</reference>
<dbReference type="HOGENOM" id="CLU_824801_0_0_1"/>
<dbReference type="InterPro" id="IPR044788">
    <property type="entry name" value="X8_dom_prot"/>
</dbReference>
<keyword evidence="2" id="KW-0336">GPI-anchor</keyword>
<name>A0A072V7S8_MEDTR</name>
<evidence type="ECO:0000256" key="3">
    <source>
        <dbReference type="ARBA" id="ARBA00022729"/>
    </source>
</evidence>
<keyword evidence="7" id="KW-1185">Reference proteome</keyword>
<comment type="subcellular location">
    <subcellularLocation>
        <location evidence="1">Cell membrane</location>
        <topology evidence="1">Lipid-anchor</topology>
        <topology evidence="1">GPI-anchor</topology>
    </subcellularLocation>
</comment>
<evidence type="ECO:0000313" key="5">
    <source>
        <dbReference type="EMBL" id="KEH37847.1"/>
    </source>
</evidence>
<dbReference type="PANTHER" id="PTHR31044">
    <property type="entry name" value="BETA-1,3 GLUCANASE"/>
    <property type="match status" value="1"/>
</dbReference>
<dbReference type="EMBL" id="CM001218">
    <property type="protein sequence ID" value="KEH37847.1"/>
    <property type="molecule type" value="Genomic_DNA"/>
</dbReference>
<dbReference type="GO" id="GO:0098552">
    <property type="term" value="C:side of membrane"/>
    <property type="evidence" value="ECO:0007669"/>
    <property type="project" value="UniProtKB-KW"/>
</dbReference>
<dbReference type="GO" id="GO:0009506">
    <property type="term" value="C:plasmodesma"/>
    <property type="evidence" value="ECO:0007669"/>
    <property type="project" value="UniProtKB-ARBA"/>
</dbReference>
<evidence type="ECO:0000259" key="4">
    <source>
        <dbReference type="SMART" id="SM00768"/>
    </source>
</evidence>
<accession>A0A072V7S8</accession>
<evidence type="ECO:0000313" key="6">
    <source>
        <dbReference type="EnsemblPlants" id="KEH37847"/>
    </source>
</evidence>
<dbReference type="PANTHER" id="PTHR31044:SF55">
    <property type="entry name" value="CARBOHYDRATE-BINDING X8 DOMAIN SUPERFAMILY PROTEIN"/>
    <property type="match status" value="1"/>
</dbReference>
<reference evidence="5 7" key="1">
    <citation type="journal article" date="2011" name="Nature">
        <title>The Medicago genome provides insight into the evolution of rhizobial symbioses.</title>
        <authorList>
            <person name="Young N.D."/>
            <person name="Debelle F."/>
            <person name="Oldroyd G.E."/>
            <person name="Geurts R."/>
            <person name="Cannon S.B."/>
            <person name="Udvardi M.K."/>
            <person name="Benedito V.A."/>
            <person name="Mayer K.F."/>
            <person name="Gouzy J."/>
            <person name="Schoof H."/>
            <person name="Van de Peer Y."/>
            <person name="Proost S."/>
            <person name="Cook D.R."/>
            <person name="Meyers B.C."/>
            <person name="Spannagl M."/>
            <person name="Cheung F."/>
            <person name="De Mita S."/>
            <person name="Krishnakumar V."/>
            <person name="Gundlach H."/>
            <person name="Zhou S."/>
            <person name="Mudge J."/>
            <person name="Bharti A.K."/>
            <person name="Murray J.D."/>
            <person name="Naoumkina M.A."/>
            <person name="Rosen B."/>
            <person name="Silverstein K.A."/>
            <person name="Tang H."/>
            <person name="Rombauts S."/>
            <person name="Zhao P.X."/>
            <person name="Zhou P."/>
            <person name="Barbe V."/>
            <person name="Bardou P."/>
            <person name="Bechner M."/>
            <person name="Bellec A."/>
            <person name="Berger A."/>
            <person name="Berges H."/>
            <person name="Bidwell S."/>
            <person name="Bisseling T."/>
            <person name="Choisne N."/>
            <person name="Couloux A."/>
            <person name="Denny R."/>
            <person name="Deshpande S."/>
            <person name="Dai X."/>
            <person name="Doyle J.J."/>
            <person name="Dudez A.M."/>
            <person name="Farmer A.D."/>
            <person name="Fouteau S."/>
            <person name="Franken C."/>
            <person name="Gibelin C."/>
            <person name="Gish J."/>
            <person name="Goldstein S."/>
            <person name="Gonzalez A.J."/>
            <person name="Green P.J."/>
            <person name="Hallab A."/>
            <person name="Hartog M."/>
            <person name="Hua A."/>
            <person name="Humphray S.J."/>
            <person name="Jeong D.H."/>
            <person name="Jing Y."/>
            <person name="Jocker A."/>
            <person name="Kenton S.M."/>
            <person name="Kim D.J."/>
            <person name="Klee K."/>
            <person name="Lai H."/>
            <person name="Lang C."/>
            <person name="Lin S."/>
            <person name="Macmil S.L."/>
            <person name="Magdelenat G."/>
            <person name="Matthews L."/>
            <person name="McCorrison J."/>
            <person name="Monaghan E.L."/>
            <person name="Mun J.H."/>
            <person name="Najar F.Z."/>
            <person name="Nicholson C."/>
            <person name="Noirot C."/>
            <person name="O'Bleness M."/>
            <person name="Paule C.R."/>
            <person name="Poulain J."/>
            <person name="Prion F."/>
            <person name="Qin B."/>
            <person name="Qu C."/>
            <person name="Retzel E.F."/>
            <person name="Riddle C."/>
            <person name="Sallet E."/>
            <person name="Samain S."/>
            <person name="Samson N."/>
            <person name="Sanders I."/>
            <person name="Saurat O."/>
            <person name="Scarpelli C."/>
            <person name="Schiex T."/>
            <person name="Segurens B."/>
            <person name="Severin A.J."/>
            <person name="Sherrier D.J."/>
            <person name="Shi R."/>
            <person name="Sims S."/>
            <person name="Singer S.R."/>
            <person name="Sinharoy S."/>
            <person name="Sterck L."/>
            <person name="Viollet A."/>
            <person name="Wang B.B."/>
            <person name="Wang K."/>
            <person name="Wang M."/>
            <person name="Wang X."/>
            <person name="Warfsmann J."/>
            <person name="Weissenbach J."/>
            <person name="White D.D."/>
            <person name="White J.D."/>
            <person name="Wiley G.B."/>
            <person name="Wincker P."/>
            <person name="Xing Y."/>
            <person name="Yang L."/>
            <person name="Yao Z."/>
            <person name="Ying F."/>
            <person name="Zhai J."/>
            <person name="Zhou L."/>
            <person name="Zuber A."/>
            <person name="Denarie J."/>
            <person name="Dixon R.A."/>
            <person name="May G.D."/>
            <person name="Schwartz D.C."/>
            <person name="Rogers J."/>
            <person name="Quetier F."/>
            <person name="Town C.D."/>
            <person name="Roe B.A."/>
        </authorList>
    </citation>
    <scope>NUCLEOTIDE SEQUENCE [LARGE SCALE GENOMIC DNA]</scope>
    <source>
        <strain evidence="5">A17</strain>
        <strain evidence="6 7">cv. Jemalong A17</strain>
    </source>
</reference>
<sequence>MKLELCLSLVSRNIGTTNYLCKLLNSSSSQIYPIGVTPISEMDIEPEIQAPPRVTEAAEKALLLEENCNLKTNQKMSPYSLLLVPFATAIGGWKNATQNCWKVEQLLFYGKILISLHHQLVPLYGYIFCHNVAPLHALKTMDSYKCQWNIRLHLTMKFSCVLLSIHISATIQRNVYYHVELDTLCGVQLAYKHARNALSIKGDFDTIYHGITHSVSHHSIVANEPDAPIQQGQRCYLPNNVKSLASYAHNDSYQKNQGVGGTCDFDSAASFEVKSKYMEITMKGRYSMKFDYCTGYFFLSMKTSQFQQWDPGGILFIEGVNIHEKFFIRMRTQGRVL</sequence>
<dbReference type="InterPro" id="IPR012946">
    <property type="entry name" value="X8"/>
</dbReference>
<keyword evidence="2" id="KW-0472">Membrane</keyword>
<dbReference type="EnsemblPlants" id="KEH37847">
    <property type="protein sequence ID" value="KEH37847"/>
    <property type="gene ID" value="MTR_2g449880"/>
</dbReference>
<evidence type="ECO:0000256" key="2">
    <source>
        <dbReference type="ARBA" id="ARBA00022622"/>
    </source>
</evidence>
<dbReference type="Proteomes" id="UP000002051">
    <property type="component" value="Chromosome 2"/>
</dbReference>
<gene>
    <name evidence="5" type="ordered locus">MTR_2g449880</name>
</gene>
<evidence type="ECO:0000313" key="7">
    <source>
        <dbReference type="Proteomes" id="UP000002051"/>
    </source>
</evidence>
<dbReference type="SMART" id="SM00768">
    <property type="entry name" value="X8"/>
    <property type="match status" value="1"/>
</dbReference>
<dbReference type="AlphaFoldDB" id="A0A072V7S8"/>
<keyword evidence="2" id="KW-0449">Lipoprotein</keyword>
<keyword evidence="2" id="KW-0325">Glycoprotein</keyword>
<dbReference type="STRING" id="3880.A0A072V7S8"/>
<evidence type="ECO:0000256" key="1">
    <source>
        <dbReference type="ARBA" id="ARBA00004609"/>
    </source>
</evidence>
<protein>
    <submittedName>
        <fullName evidence="5">Carbohydrate-binding module family 43 protein</fullName>
    </submittedName>
</protein>
<reference evidence="5 7" key="2">
    <citation type="journal article" date="2014" name="BMC Genomics">
        <title>An improved genome release (version Mt4.0) for the model legume Medicago truncatula.</title>
        <authorList>
            <person name="Tang H."/>
            <person name="Krishnakumar V."/>
            <person name="Bidwell S."/>
            <person name="Rosen B."/>
            <person name="Chan A."/>
            <person name="Zhou S."/>
            <person name="Gentzbittel L."/>
            <person name="Childs K.L."/>
            <person name="Yandell M."/>
            <person name="Gundlach H."/>
            <person name="Mayer K.F."/>
            <person name="Schwartz D.C."/>
            <person name="Town C.D."/>
        </authorList>
    </citation>
    <scope>GENOME REANNOTATION</scope>
    <source>
        <strain evidence="5">A17</strain>
        <strain evidence="6 7">cv. Jemalong A17</strain>
    </source>
</reference>
<feature type="domain" description="X8" evidence="4">
    <location>
        <begin position="222"/>
        <end position="277"/>
    </location>
</feature>
<keyword evidence="3" id="KW-0732">Signal</keyword>
<proteinExistence type="predicted"/>
<organism evidence="5 7">
    <name type="scientific">Medicago truncatula</name>
    <name type="common">Barrel medic</name>
    <name type="synonym">Medicago tribuloides</name>
    <dbReference type="NCBI Taxonomy" id="3880"/>
    <lineage>
        <taxon>Eukaryota</taxon>
        <taxon>Viridiplantae</taxon>
        <taxon>Streptophyta</taxon>
        <taxon>Embryophyta</taxon>
        <taxon>Tracheophyta</taxon>
        <taxon>Spermatophyta</taxon>
        <taxon>Magnoliopsida</taxon>
        <taxon>eudicotyledons</taxon>
        <taxon>Gunneridae</taxon>
        <taxon>Pentapetalae</taxon>
        <taxon>rosids</taxon>
        <taxon>fabids</taxon>
        <taxon>Fabales</taxon>
        <taxon>Fabaceae</taxon>
        <taxon>Papilionoideae</taxon>
        <taxon>50 kb inversion clade</taxon>
        <taxon>NPAAA clade</taxon>
        <taxon>Hologalegina</taxon>
        <taxon>IRL clade</taxon>
        <taxon>Trifolieae</taxon>
        <taxon>Medicago</taxon>
    </lineage>
</organism>
<dbReference type="GO" id="GO:0005886">
    <property type="term" value="C:plasma membrane"/>
    <property type="evidence" value="ECO:0007669"/>
    <property type="project" value="UniProtKB-SubCell"/>
</dbReference>